<dbReference type="SMR" id="F2DP52"/>
<dbReference type="OrthoDB" id="776561at2759"/>
<evidence type="ECO:0000313" key="9">
    <source>
        <dbReference type="EnsemblPlants" id="HORVU.MOREX.r3.7HG0748260.1"/>
    </source>
</evidence>
<dbReference type="ExpressionAtlas" id="F2DP52">
    <property type="expression patterns" value="baseline"/>
</dbReference>
<dbReference type="AlphaFoldDB" id="F2DP52"/>
<evidence type="ECO:0000256" key="3">
    <source>
        <dbReference type="ARBA" id="ARBA00022692"/>
    </source>
</evidence>
<dbReference type="EMBL" id="AK365670">
    <property type="protein sequence ID" value="BAJ96873.1"/>
    <property type="molecule type" value="mRNA"/>
</dbReference>
<dbReference type="RefSeq" id="XP_044960715.1">
    <property type="nucleotide sequence ID" value="XM_045104780.1"/>
</dbReference>
<dbReference type="Gramene" id="HORVU.MOREX.r3.7HG0748260.1">
    <property type="protein sequence ID" value="HORVU.MOREX.r3.7HG0748260.1"/>
    <property type="gene ID" value="HORVU.MOREX.r3.7HG0748260"/>
</dbReference>
<dbReference type="PANTHER" id="PTHR31113">
    <property type="entry name" value="UPF0496 PROTEIN 3-RELATED"/>
    <property type="match status" value="1"/>
</dbReference>
<comment type="subcellular location">
    <subcellularLocation>
        <location evidence="1">Membrane</location>
    </subcellularLocation>
</comment>
<feature type="compositionally biased region" description="Low complexity" evidence="6">
    <location>
        <begin position="28"/>
        <end position="37"/>
    </location>
</feature>
<keyword evidence="4 7" id="KW-1133">Transmembrane helix</keyword>
<organism evidence="8">
    <name type="scientific">Hordeum vulgare subsp. vulgare</name>
    <name type="common">Domesticated barley</name>
    <dbReference type="NCBI Taxonomy" id="112509"/>
    <lineage>
        <taxon>Eukaryota</taxon>
        <taxon>Viridiplantae</taxon>
        <taxon>Streptophyta</taxon>
        <taxon>Embryophyta</taxon>
        <taxon>Tracheophyta</taxon>
        <taxon>Spermatophyta</taxon>
        <taxon>Magnoliopsida</taxon>
        <taxon>Liliopsida</taxon>
        <taxon>Poales</taxon>
        <taxon>Poaceae</taxon>
        <taxon>BOP clade</taxon>
        <taxon>Pooideae</taxon>
        <taxon>Triticodae</taxon>
        <taxon>Triticeae</taxon>
        <taxon>Hordeinae</taxon>
        <taxon>Hordeum</taxon>
    </lineage>
</organism>
<evidence type="ECO:0000256" key="1">
    <source>
        <dbReference type="ARBA" id="ARBA00004370"/>
    </source>
</evidence>
<dbReference type="KEGG" id="hvg:123411826"/>
<keyword evidence="5 7" id="KW-0472">Membrane</keyword>
<feature type="region of interest" description="Disordered" evidence="6">
    <location>
        <begin position="22"/>
        <end position="49"/>
    </location>
</feature>
<proteinExistence type="evidence at transcript level"/>
<keyword evidence="10" id="KW-1185">Reference proteome</keyword>
<reference evidence="10" key="2">
    <citation type="journal article" date="2012" name="Nature">
        <title>A physical, genetic and functional sequence assembly of the barley genome.</title>
        <authorList>
            <consortium name="The International Barley Genome Sequencing Consortium"/>
            <person name="Mayer K.F."/>
            <person name="Waugh R."/>
            <person name="Brown J.W."/>
            <person name="Schulman A."/>
            <person name="Langridge P."/>
            <person name="Platzer M."/>
            <person name="Fincher G.B."/>
            <person name="Muehlbauer G.J."/>
            <person name="Sato K."/>
            <person name="Close T.J."/>
            <person name="Wise R.P."/>
            <person name="Stein N."/>
        </authorList>
    </citation>
    <scope>NUCLEOTIDE SEQUENCE [LARGE SCALE GENOMIC DNA]</scope>
    <source>
        <strain evidence="10">cv. Morex</strain>
    </source>
</reference>
<gene>
    <name evidence="9" type="primary">LOC123411826</name>
</gene>
<feature type="transmembrane region" description="Helical" evidence="7">
    <location>
        <begin position="282"/>
        <end position="301"/>
    </location>
</feature>
<reference evidence="9" key="3">
    <citation type="submission" date="2020-10" db="EMBL/GenBank/DDBJ databases">
        <authorList>
            <person name="Scholz U."/>
            <person name="Mascher M."/>
            <person name="Fiebig A."/>
        </authorList>
    </citation>
    <scope>NUCLEOTIDE SEQUENCE [LARGE SCALE GENOMIC DNA]</scope>
    <source>
        <strain evidence="9">cv. Morex</strain>
    </source>
</reference>
<evidence type="ECO:0000256" key="2">
    <source>
        <dbReference type="ARBA" id="ARBA00009074"/>
    </source>
</evidence>
<dbReference type="Pfam" id="PF05055">
    <property type="entry name" value="DUF677"/>
    <property type="match status" value="1"/>
</dbReference>
<protein>
    <submittedName>
        <fullName evidence="8">Predicted protein</fullName>
    </submittedName>
</protein>
<dbReference type="EnsemblPlants" id="HORVU.MOREX.r3.7HG0748260.1">
    <property type="protein sequence ID" value="HORVU.MOREX.r3.7HG0748260.1"/>
    <property type="gene ID" value="HORVU.MOREX.r3.7HG0748260"/>
</dbReference>
<dbReference type="PANTHER" id="PTHR31113:SF20">
    <property type="entry name" value="UPF0496 PROTEIN 2-RELATED"/>
    <property type="match status" value="1"/>
</dbReference>
<evidence type="ECO:0000256" key="4">
    <source>
        <dbReference type="ARBA" id="ARBA00022989"/>
    </source>
</evidence>
<dbReference type="OMA" id="THESCFR"/>
<accession>F2DP52</accession>
<reference evidence="9" key="4">
    <citation type="submission" date="2022-01" db="UniProtKB">
        <authorList>
            <consortium name="EnsemblPlants"/>
        </authorList>
    </citation>
    <scope>IDENTIFICATION</scope>
    <source>
        <strain evidence="9">subsp. vulgare</strain>
    </source>
</reference>
<dbReference type="GeneID" id="123411826"/>
<comment type="similarity">
    <text evidence="2">Belongs to the UPF0496 family.</text>
</comment>
<sequence length="435" mass="47618">MWPFSSSPSSLAKSMFSVSTPDAMMDGSSSSSSSVSPAAPPPRSPLDVDEEYGRAFKSRSFLDLWSHAHRSFRQTFKLSSRPSTSLEMLDDGAAALDKEPSCSYTILDDFELEPRPEALARAAGRRHRRRRRWGCRRRRHHVEALLLEYFDVTRDACEACSALLAAVGAARRHHLVLRRLLHRLDVEGDGDDDNTTTATRDALVLHVREDNPLSPAGGRLDGFDEAHARCAPLSKRLAAARRRLRRLAKMAHFARCAAATAVVGASATAVVAAVVFAAHAVIGVGAAAAVAFCATSTRPVACRTNAVKKLAGRLHGRRRRWHARAGEAAVDAAARGAYIVGRDLDTVSRMVRRAHDELEHGRDMARIAVSGHGERPLLQEVAREEEECGEDLRSQLEELEEHACLCLITINRSRRMVAQEMERPGSPSGTATSQD</sequence>
<dbReference type="Gramene" id="HORVU.MOREX.r2.7HG0620670.1">
    <property type="protein sequence ID" value="HORVU.MOREX.r2.7HG0620670.1"/>
    <property type="gene ID" value="HORVU.MOREX.r2.7HG0620670"/>
</dbReference>
<evidence type="ECO:0000256" key="7">
    <source>
        <dbReference type="SAM" id="Phobius"/>
    </source>
</evidence>
<dbReference type="Proteomes" id="UP000011116">
    <property type="component" value="Chromosome 7H"/>
</dbReference>
<keyword evidence="3 7" id="KW-0812">Transmembrane</keyword>
<dbReference type="GO" id="GO:0016020">
    <property type="term" value="C:membrane"/>
    <property type="evidence" value="ECO:0007669"/>
    <property type="project" value="UniProtKB-SubCell"/>
</dbReference>
<dbReference type="STRING" id="112509.F2DP52"/>
<feature type="transmembrane region" description="Helical" evidence="7">
    <location>
        <begin position="252"/>
        <end position="276"/>
    </location>
</feature>
<evidence type="ECO:0000313" key="10">
    <source>
        <dbReference type="Proteomes" id="UP000011116"/>
    </source>
</evidence>
<evidence type="ECO:0000313" key="8">
    <source>
        <dbReference type="EMBL" id="BAJ96873.1"/>
    </source>
</evidence>
<evidence type="ECO:0000256" key="5">
    <source>
        <dbReference type="ARBA" id="ARBA00023136"/>
    </source>
</evidence>
<name>F2DP52_HORVV</name>
<evidence type="ECO:0000256" key="6">
    <source>
        <dbReference type="SAM" id="MobiDB-lite"/>
    </source>
</evidence>
<reference evidence="8" key="1">
    <citation type="journal article" date="2011" name="Plant Physiol.">
        <title>Comprehensive sequence analysis of 24,783 barley full-length cDNAs derived from 12 clone libraries.</title>
        <authorList>
            <person name="Matsumoto T."/>
            <person name="Tanaka T."/>
            <person name="Sakai H."/>
            <person name="Amano N."/>
            <person name="Kanamori H."/>
            <person name="Kurita K."/>
            <person name="Kikuta A."/>
            <person name="Kamiya K."/>
            <person name="Yamamoto M."/>
            <person name="Ikawa H."/>
            <person name="Fujii N."/>
            <person name="Hori K."/>
            <person name="Itoh T."/>
            <person name="Sato K."/>
        </authorList>
    </citation>
    <scope>NUCLEOTIDE SEQUENCE</scope>
    <source>
        <tissue evidence="8">Shoot and root</tissue>
    </source>
</reference>
<dbReference type="InterPro" id="IPR007749">
    <property type="entry name" value="DUF677"/>
</dbReference>